<dbReference type="PROSITE" id="PS52020">
    <property type="entry name" value="CRESS_DNA_REP"/>
    <property type="match status" value="1"/>
</dbReference>
<evidence type="ECO:0000256" key="16">
    <source>
        <dbReference type="ARBA" id="ARBA00032243"/>
    </source>
</evidence>
<organism evidence="19">
    <name type="scientific">uncultured marine virus</name>
    <dbReference type="NCBI Taxonomy" id="186617"/>
    <lineage>
        <taxon>Viruses</taxon>
        <taxon>environmental samples</taxon>
    </lineage>
</organism>
<dbReference type="InterPro" id="IPR000605">
    <property type="entry name" value="Helicase_SF3_ssDNA/RNA_vir"/>
</dbReference>
<dbReference type="InterPro" id="IPR049912">
    <property type="entry name" value="CRESS_DNA_REP"/>
</dbReference>
<evidence type="ECO:0000256" key="15">
    <source>
        <dbReference type="ARBA" id="ARBA00030754"/>
    </source>
</evidence>
<keyword evidence="13" id="KW-0238">DNA-binding</keyword>
<dbReference type="Gene3D" id="3.40.1310.20">
    <property type="match status" value="1"/>
</dbReference>
<dbReference type="GO" id="GO:0006260">
    <property type="term" value="P:DNA replication"/>
    <property type="evidence" value="ECO:0007669"/>
    <property type="project" value="UniProtKB-KW"/>
</dbReference>
<dbReference type="GO" id="GO:0003724">
    <property type="term" value="F:RNA helicase activity"/>
    <property type="evidence" value="ECO:0007669"/>
    <property type="project" value="InterPro"/>
</dbReference>
<dbReference type="EMBL" id="JX904518">
    <property type="protein sequence ID" value="AGA18423.1"/>
    <property type="molecule type" value="Genomic_DNA"/>
</dbReference>
<evidence type="ECO:0000256" key="3">
    <source>
        <dbReference type="ARBA" id="ARBA00008545"/>
    </source>
</evidence>
<evidence type="ECO:0000256" key="14">
    <source>
        <dbReference type="ARBA" id="ARBA00023268"/>
    </source>
</evidence>
<evidence type="ECO:0000313" key="19">
    <source>
        <dbReference type="EMBL" id="AGA18423.1"/>
    </source>
</evidence>
<evidence type="ECO:0000256" key="8">
    <source>
        <dbReference type="ARBA" id="ARBA00022723"/>
    </source>
</evidence>
<accession>S4TF57</accession>
<keyword evidence="11" id="KW-0378">Hydrolase</keyword>
<comment type="similarity">
    <text evidence="3">Belongs to the nanoviruses/circoviruses replication-associated protein family.</text>
</comment>
<evidence type="ECO:0000256" key="2">
    <source>
        <dbReference type="ARBA" id="ARBA00004147"/>
    </source>
</evidence>
<dbReference type="GO" id="GO:0016779">
    <property type="term" value="F:nucleotidyltransferase activity"/>
    <property type="evidence" value="ECO:0007669"/>
    <property type="project" value="UniProtKB-KW"/>
</dbReference>
<keyword evidence="6" id="KW-0235">DNA replication</keyword>
<keyword evidence="8" id="KW-0479">Metal-binding</keyword>
<comment type="subcellular location">
    <subcellularLocation>
        <location evidence="2">Host nucleus</location>
    </subcellularLocation>
</comment>
<dbReference type="Pfam" id="PF00910">
    <property type="entry name" value="RNA_helicase"/>
    <property type="match status" value="1"/>
</dbReference>
<evidence type="ECO:0000256" key="11">
    <source>
        <dbReference type="ARBA" id="ARBA00022801"/>
    </source>
</evidence>
<dbReference type="GO" id="GO:0000166">
    <property type="term" value="F:nucleotide binding"/>
    <property type="evidence" value="ECO:0007669"/>
    <property type="project" value="UniProtKB-KW"/>
</dbReference>
<evidence type="ECO:0000256" key="10">
    <source>
        <dbReference type="ARBA" id="ARBA00022759"/>
    </source>
</evidence>
<dbReference type="SUPFAM" id="SSF52540">
    <property type="entry name" value="P-loop containing nucleoside triphosphate hydrolases"/>
    <property type="match status" value="1"/>
</dbReference>
<sequence length="324" mass="36873">MATKSRKYIFTCNNYDDSQISEIQKFCESLKKDGSTKVIYCIYGKEVAPTTGTPHLQGFIMLRDQMTMSALNKKCFLNRASFKVARGTVSQNVKYCGKEDNVTEYGDRAAAEVAQGARSDLETICTQIKEGATLKRIAEEHPSQFVRYHRGFAALRTQLSVKRDWKTYVLWAHGPTGVGKSGFAHAYATHLHEARGWTTYVKNPDTGKWWDGYETQEIIIIDDWRPSMCTFASMLRMLDRYEHRVETKGGMAQFAPKIIIITTPKDAAASWSNITEERMDQLLRRINESWTSTEAIENCSTFCSKVSQVIMNWDTNLRAFLSGD</sequence>
<evidence type="ECO:0000256" key="12">
    <source>
        <dbReference type="ARBA" id="ARBA00023124"/>
    </source>
</evidence>
<dbReference type="GO" id="GO:0003677">
    <property type="term" value="F:DNA binding"/>
    <property type="evidence" value="ECO:0007669"/>
    <property type="project" value="UniProtKB-KW"/>
</dbReference>
<name>S4TF57_9VIRU</name>
<evidence type="ECO:0000256" key="5">
    <source>
        <dbReference type="ARBA" id="ARBA00022695"/>
    </source>
</evidence>
<keyword evidence="9" id="KW-0547">Nucleotide-binding</keyword>
<keyword evidence="14" id="KW-0511">Multifunctional enzyme</keyword>
<feature type="domain" description="CRESS-DNA virus Rep endonuclease" evidence="18">
    <location>
        <begin position="2"/>
        <end position="108"/>
    </location>
</feature>
<comment type="catalytic activity">
    <reaction evidence="17">
        <text>ATP + H2O = ADP + phosphate + H(+)</text>
        <dbReference type="Rhea" id="RHEA:13065"/>
        <dbReference type="ChEBI" id="CHEBI:15377"/>
        <dbReference type="ChEBI" id="CHEBI:15378"/>
        <dbReference type="ChEBI" id="CHEBI:30616"/>
        <dbReference type="ChEBI" id="CHEBI:43474"/>
        <dbReference type="ChEBI" id="CHEBI:456216"/>
    </reaction>
</comment>
<keyword evidence="10" id="KW-0255">Endonuclease</keyword>
<evidence type="ECO:0000256" key="6">
    <source>
        <dbReference type="ARBA" id="ARBA00022705"/>
    </source>
</evidence>
<reference evidence="19" key="1">
    <citation type="journal article" date="2013" name="ISME J.">
        <title>Previously unknown and highly divergent ssDNA viruses populate the oceans.</title>
        <authorList>
            <person name="Labonte J.M."/>
            <person name="Suttle C.A."/>
        </authorList>
    </citation>
    <scope>NUCLEOTIDE SEQUENCE</scope>
</reference>
<protein>
    <recommendedName>
        <fullName evidence="15">ATP-dependent helicase Rep</fullName>
    </recommendedName>
    <alternativeName>
        <fullName evidence="16">RepP</fullName>
    </alternativeName>
</protein>
<keyword evidence="4" id="KW-0808">Transferase</keyword>
<proteinExistence type="inferred from homology"/>
<evidence type="ECO:0000259" key="18">
    <source>
        <dbReference type="PROSITE" id="PS52020"/>
    </source>
</evidence>
<keyword evidence="5" id="KW-0548">Nucleotidyltransferase</keyword>
<dbReference type="Pfam" id="PF02407">
    <property type="entry name" value="Viral_Rep"/>
    <property type="match status" value="1"/>
</dbReference>
<dbReference type="GO" id="GO:0004519">
    <property type="term" value="F:endonuclease activity"/>
    <property type="evidence" value="ECO:0007669"/>
    <property type="project" value="UniProtKB-KW"/>
</dbReference>
<keyword evidence="7" id="KW-0540">Nuclease</keyword>
<evidence type="ECO:0000256" key="17">
    <source>
        <dbReference type="ARBA" id="ARBA00049360"/>
    </source>
</evidence>
<keyword evidence="12" id="KW-0190">Covalent protein-DNA linkage</keyword>
<dbReference type="GO" id="GO:0003723">
    <property type="term" value="F:RNA binding"/>
    <property type="evidence" value="ECO:0007669"/>
    <property type="project" value="InterPro"/>
</dbReference>
<comment type="cofactor">
    <cofactor evidence="1">
        <name>Mn(2+)</name>
        <dbReference type="ChEBI" id="CHEBI:29035"/>
    </cofactor>
</comment>
<dbReference type="InterPro" id="IPR027417">
    <property type="entry name" value="P-loop_NTPase"/>
</dbReference>
<evidence type="ECO:0000256" key="1">
    <source>
        <dbReference type="ARBA" id="ARBA00001936"/>
    </source>
</evidence>
<dbReference type="Gene3D" id="3.40.50.300">
    <property type="entry name" value="P-loop containing nucleotide triphosphate hydrolases"/>
    <property type="match status" value="1"/>
</dbReference>
<evidence type="ECO:0000256" key="7">
    <source>
        <dbReference type="ARBA" id="ARBA00022722"/>
    </source>
</evidence>
<dbReference type="GO" id="GO:0046872">
    <property type="term" value="F:metal ion binding"/>
    <property type="evidence" value="ECO:0007669"/>
    <property type="project" value="UniProtKB-KW"/>
</dbReference>
<dbReference type="GO" id="GO:0042025">
    <property type="term" value="C:host cell nucleus"/>
    <property type="evidence" value="ECO:0007669"/>
    <property type="project" value="UniProtKB-SubCell"/>
</dbReference>
<dbReference type="GO" id="GO:0016787">
    <property type="term" value="F:hydrolase activity"/>
    <property type="evidence" value="ECO:0007669"/>
    <property type="project" value="UniProtKB-KW"/>
</dbReference>
<evidence type="ECO:0000256" key="13">
    <source>
        <dbReference type="ARBA" id="ARBA00023125"/>
    </source>
</evidence>
<evidence type="ECO:0000256" key="9">
    <source>
        <dbReference type="ARBA" id="ARBA00022741"/>
    </source>
</evidence>
<evidence type="ECO:0000256" key="4">
    <source>
        <dbReference type="ARBA" id="ARBA00022679"/>
    </source>
</evidence>